<dbReference type="Proteomes" id="UP000295453">
    <property type="component" value="Unassembled WGS sequence"/>
</dbReference>
<organism evidence="3 4">
    <name type="scientific">Nocardioides jejuensis</name>
    <dbReference type="NCBI Taxonomy" id="2502782"/>
    <lineage>
        <taxon>Bacteria</taxon>
        <taxon>Bacillati</taxon>
        <taxon>Actinomycetota</taxon>
        <taxon>Actinomycetes</taxon>
        <taxon>Propionibacteriales</taxon>
        <taxon>Nocardioidaceae</taxon>
        <taxon>Nocardioides</taxon>
    </lineage>
</organism>
<feature type="transmembrane region" description="Helical" evidence="1">
    <location>
        <begin position="28"/>
        <end position="45"/>
    </location>
</feature>
<evidence type="ECO:0000256" key="1">
    <source>
        <dbReference type="SAM" id="Phobius"/>
    </source>
</evidence>
<dbReference type="AlphaFoldDB" id="A0A4R1CGI8"/>
<sequence length="436" mass="47672">MASIQLAIGVGILHGVRRAAPRDLAAGLAGLITYTILVIGALVVLRSDVHADLHSTLAVGIWLALLAGVAAAGVLLHHVDRDFPEVFAAPTFEPAEDFGFYGPGSVTWKVWSYPTSLTIGFQRAVVIEELDPHLVAAVTKTHGIYDRPRTRYDRTLRYFAMVAFGDSRSTAKAADVLVRIHAKGIGLDPETGTRYDANDPDSQLWILLTGWHSILMAYERYGPGQLSAEEDAQYWAECARAAELQTCDPDQVPRSREGVRAYFEEMRPQLIGSESARAAMHHLLQAEVMLPPMSPLLRPATVVTTRILRRGTLATMPPWMREMSGLPVNPLLDAAVRPVLRAAFWAVSLNTAVQLMLLRIISPMTLPLAGPVLQGLPAQNQRTLTPRQAQAEYGFEAPSVAHADFRATQVRRVFSEGTAPQEDGILESQPILGNID</sequence>
<proteinExistence type="predicted"/>
<gene>
    <name evidence="3" type="ORF">EPD65_04250</name>
</gene>
<keyword evidence="4" id="KW-1185">Reference proteome</keyword>
<keyword evidence="1" id="KW-0472">Membrane</keyword>
<evidence type="ECO:0000259" key="2">
    <source>
        <dbReference type="Pfam" id="PF09995"/>
    </source>
</evidence>
<dbReference type="EMBL" id="SJZJ01000004">
    <property type="protein sequence ID" value="TCJ30463.1"/>
    <property type="molecule type" value="Genomic_DNA"/>
</dbReference>
<keyword evidence="1" id="KW-0812">Transmembrane</keyword>
<evidence type="ECO:0000313" key="4">
    <source>
        <dbReference type="Proteomes" id="UP000295453"/>
    </source>
</evidence>
<comment type="caution">
    <text evidence="3">The sequence shown here is derived from an EMBL/GenBank/DDBJ whole genome shotgun (WGS) entry which is preliminary data.</text>
</comment>
<protein>
    <submittedName>
        <fullName evidence="3">DUF2236 domain-containing protein</fullName>
    </submittedName>
</protein>
<evidence type="ECO:0000313" key="3">
    <source>
        <dbReference type="EMBL" id="TCJ30463.1"/>
    </source>
</evidence>
<dbReference type="Pfam" id="PF09995">
    <property type="entry name" value="MPAB_Lcp_cat"/>
    <property type="match status" value="1"/>
</dbReference>
<dbReference type="OrthoDB" id="108890at2"/>
<name>A0A4R1CGI8_9ACTN</name>
<reference evidence="3 4" key="1">
    <citation type="submission" date="2019-03" db="EMBL/GenBank/DDBJ databases">
        <authorList>
            <person name="Kim M.K.M."/>
        </authorList>
    </citation>
    <scope>NUCLEOTIDE SEQUENCE [LARGE SCALE GENOMIC DNA]</scope>
    <source>
        <strain evidence="3 4">18JY15-6</strain>
    </source>
</reference>
<dbReference type="PANTHER" id="PTHR36151:SF3">
    <property type="entry name" value="ER-BOUND OXYGENASE MPAB_MPAB'_RUBBER OXYGENASE CATALYTIC DOMAIN-CONTAINING PROTEIN"/>
    <property type="match status" value="1"/>
</dbReference>
<keyword evidence="1" id="KW-1133">Transmembrane helix</keyword>
<feature type="transmembrane region" description="Helical" evidence="1">
    <location>
        <begin position="57"/>
        <end position="76"/>
    </location>
</feature>
<dbReference type="PANTHER" id="PTHR36151">
    <property type="entry name" value="BLR2777 PROTEIN"/>
    <property type="match status" value="1"/>
</dbReference>
<accession>A0A4R1CGI8</accession>
<dbReference type="InterPro" id="IPR018713">
    <property type="entry name" value="MPAB/Lcp_cat_dom"/>
</dbReference>
<feature type="domain" description="ER-bound oxygenase mpaB/mpaB'/Rubber oxygenase catalytic" evidence="2">
    <location>
        <begin position="108"/>
        <end position="347"/>
    </location>
</feature>
<dbReference type="GO" id="GO:0016491">
    <property type="term" value="F:oxidoreductase activity"/>
    <property type="evidence" value="ECO:0007669"/>
    <property type="project" value="InterPro"/>
</dbReference>